<dbReference type="RefSeq" id="WP_170226071.1">
    <property type="nucleotide sequence ID" value="NZ_DAMBUX010000009.1"/>
</dbReference>
<dbReference type="EMBL" id="VLKH01000001">
    <property type="protein sequence ID" value="TWH83733.1"/>
    <property type="molecule type" value="Genomic_DNA"/>
</dbReference>
<protein>
    <submittedName>
        <fullName evidence="1">Uncharacterized protein</fullName>
    </submittedName>
</protein>
<reference evidence="1 2" key="1">
    <citation type="submission" date="2019-07" db="EMBL/GenBank/DDBJ databases">
        <title>Genomic Encyclopedia of Type Strains, Phase I: the one thousand microbial genomes (KMG-I) project.</title>
        <authorList>
            <person name="Kyrpides N."/>
        </authorList>
    </citation>
    <scope>NUCLEOTIDE SEQUENCE [LARGE SCALE GENOMIC DNA]</scope>
    <source>
        <strain evidence="1 2">DSM 13558</strain>
    </source>
</reference>
<name>A0A562JL90_9FIRM</name>
<comment type="caution">
    <text evidence="1">The sequence shown here is derived from an EMBL/GenBank/DDBJ whole genome shotgun (WGS) entry which is preliminary data.</text>
</comment>
<evidence type="ECO:0000313" key="1">
    <source>
        <dbReference type="EMBL" id="TWH83733.1"/>
    </source>
</evidence>
<dbReference type="AlphaFoldDB" id="A0A562JL90"/>
<accession>A0A562JL90</accession>
<proteinExistence type="predicted"/>
<organism evidence="1 2">
    <name type="scientific">Sedimentibacter saalensis</name>
    <dbReference type="NCBI Taxonomy" id="130788"/>
    <lineage>
        <taxon>Bacteria</taxon>
        <taxon>Bacillati</taxon>
        <taxon>Bacillota</taxon>
        <taxon>Tissierellia</taxon>
        <taxon>Sedimentibacter</taxon>
    </lineage>
</organism>
<gene>
    <name evidence="1" type="ORF">LY60_00345</name>
</gene>
<keyword evidence="2" id="KW-1185">Reference proteome</keyword>
<dbReference type="Proteomes" id="UP000315343">
    <property type="component" value="Unassembled WGS sequence"/>
</dbReference>
<evidence type="ECO:0000313" key="2">
    <source>
        <dbReference type="Proteomes" id="UP000315343"/>
    </source>
</evidence>
<sequence>MGMSQEEFKTALLKDYAQMKRQREKEYMDYMSIAKYRRNQKNYKKKLINIATLSAKR</sequence>